<reference evidence="3 4" key="1">
    <citation type="submission" date="2021-01" db="EMBL/GenBank/DDBJ databases">
        <title>Whole genome shotgun sequence of Cellulomonas phragmiteti NBRC 110785.</title>
        <authorList>
            <person name="Komaki H."/>
            <person name="Tamura T."/>
        </authorList>
    </citation>
    <scope>NUCLEOTIDE SEQUENCE [LARGE SCALE GENOMIC DNA]</scope>
    <source>
        <strain evidence="3 4">NBRC 110785</strain>
    </source>
</reference>
<keyword evidence="4" id="KW-1185">Reference proteome</keyword>
<evidence type="ECO:0000256" key="1">
    <source>
        <dbReference type="SAM" id="MobiDB-lite"/>
    </source>
</evidence>
<dbReference type="PANTHER" id="PTHR43058:SF1">
    <property type="entry name" value="DUF427 DOMAIN-CONTAINING PROTEIN"/>
    <property type="match status" value="1"/>
</dbReference>
<feature type="domain" description="DUF427" evidence="2">
    <location>
        <begin position="45"/>
        <end position="141"/>
    </location>
</feature>
<sequence>MPPDSTWRPRTPPPGGRPAVVPGPGQESVWDYPRPPAVRPSTEHVVVTLGATVVADTRRALRVLETSHPPTYYLPLADVAEGVLVPVDGVTTFCEFKGRAVYYDVVGTDDRGRAVLPRAAWGYPTPARGFEALAGHVALYPAGLTCTVDGEAVEAQDGDFYGGWRTSRVVGPFKGGGGTRGW</sequence>
<accession>A0ABQ4DHA5</accession>
<dbReference type="EMBL" id="BONP01000002">
    <property type="protein sequence ID" value="GIG38730.1"/>
    <property type="molecule type" value="Genomic_DNA"/>
</dbReference>
<dbReference type="InterPro" id="IPR007361">
    <property type="entry name" value="DUF427"/>
</dbReference>
<comment type="caution">
    <text evidence="3">The sequence shown here is derived from an EMBL/GenBank/DDBJ whole genome shotgun (WGS) entry which is preliminary data.</text>
</comment>
<feature type="region of interest" description="Disordered" evidence="1">
    <location>
        <begin position="1"/>
        <end position="27"/>
    </location>
</feature>
<dbReference type="RefSeq" id="WP_203670791.1">
    <property type="nucleotide sequence ID" value="NZ_BONP01000002.1"/>
</dbReference>
<dbReference type="Gene3D" id="2.170.150.40">
    <property type="entry name" value="Domain of unknown function (DUF427)"/>
    <property type="match status" value="1"/>
</dbReference>
<dbReference type="Pfam" id="PF04248">
    <property type="entry name" value="NTP_transf_9"/>
    <property type="match status" value="1"/>
</dbReference>
<organism evidence="3 4">
    <name type="scientific">Cellulomonas phragmiteti</name>
    <dbReference type="NCBI Taxonomy" id="478780"/>
    <lineage>
        <taxon>Bacteria</taxon>
        <taxon>Bacillati</taxon>
        <taxon>Actinomycetota</taxon>
        <taxon>Actinomycetes</taxon>
        <taxon>Micrococcales</taxon>
        <taxon>Cellulomonadaceae</taxon>
        <taxon>Cellulomonas</taxon>
    </lineage>
</organism>
<protein>
    <recommendedName>
        <fullName evidence="2">DUF427 domain-containing protein</fullName>
    </recommendedName>
</protein>
<dbReference type="InterPro" id="IPR038694">
    <property type="entry name" value="DUF427_sf"/>
</dbReference>
<evidence type="ECO:0000313" key="4">
    <source>
        <dbReference type="Proteomes" id="UP000614741"/>
    </source>
</evidence>
<dbReference type="PANTHER" id="PTHR43058">
    <property type="entry name" value="SLR0655 PROTEIN"/>
    <property type="match status" value="1"/>
</dbReference>
<dbReference type="Proteomes" id="UP000614741">
    <property type="component" value="Unassembled WGS sequence"/>
</dbReference>
<name>A0ABQ4DHA5_9CELL</name>
<gene>
    <name evidence="3" type="ORF">Cph01nite_04920</name>
</gene>
<proteinExistence type="predicted"/>
<evidence type="ECO:0000313" key="3">
    <source>
        <dbReference type="EMBL" id="GIG38730.1"/>
    </source>
</evidence>
<evidence type="ECO:0000259" key="2">
    <source>
        <dbReference type="Pfam" id="PF04248"/>
    </source>
</evidence>